<reference evidence="1 2" key="1">
    <citation type="submission" date="2017-12" db="EMBL/GenBank/DDBJ databases">
        <title>Comparative genomics of Botrytis spp.</title>
        <authorList>
            <person name="Valero-Jimenez C.A."/>
            <person name="Tapia P."/>
            <person name="Veloso J."/>
            <person name="Silva-Moreno E."/>
            <person name="Staats M."/>
            <person name="Valdes J.H."/>
            <person name="Van Kan J.A.L."/>
        </authorList>
    </citation>
    <scope>NUCLEOTIDE SEQUENCE [LARGE SCALE GENOMIC DNA]</scope>
    <source>
        <strain evidence="1 2">Bh0001</strain>
    </source>
</reference>
<dbReference type="SUPFAM" id="SSF56176">
    <property type="entry name" value="FAD-binding/transporter-associated domain-like"/>
    <property type="match status" value="1"/>
</dbReference>
<dbReference type="Proteomes" id="UP000297814">
    <property type="component" value="Unassembled WGS sequence"/>
</dbReference>
<evidence type="ECO:0000313" key="1">
    <source>
        <dbReference type="EMBL" id="TGO43170.1"/>
    </source>
</evidence>
<accession>A0A4Z1H8M2</accession>
<gene>
    <name evidence="1" type="ORF">BHYA_0003g01240</name>
</gene>
<dbReference type="EMBL" id="PQXK01000003">
    <property type="protein sequence ID" value="TGO43170.1"/>
    <property type="molecule type" value="Genomic_DNA"/>
</dbReference>
<name>A0A4Z1H8M2_9HELO</name>
<sequence length="138" mass="15472">MRNKHHHLTILLPRLHISPSPNPPSMSLPPKRSRIVQPKTYPETISVVFLWPSHVMHLISTLENVLKYKNHSFYNHHQSNTSSICALGNLASYALNISLASDVTTSLKFAREYSIRLTIKNTGHDFFGRSTGAGSLAL</sequence>
<organism evidence="1 2">
    <name type="scientific">Botrytis hyacinthi</name>
    <dbReference type="NCBI Taxonomy" id="278943"/>
    <lineage>
        <taxon>Eukaryota</taxon>
        <taxon>Fungi</taxon>
        <taxon>Dikarya</taxon>
        <taxon>Ascomycota</taxon>
        <taxon>Pezizomycotina</taxon>
        <taxon>Leotiomycetes</taxon>
        <taxon>Helotiales</taxon>
        <taxon>Sclerotiniaceae</taxon>
        <taxon>Botrytis</taxon>
    </lineage>
</organism>
<dbReference type="InterPro" id="IPR036318">
    <property type="entry name" value="FAD-bd_PCMH-like_sf"/>
</dbReference>
<protein>
    <recommendedName>
        <fullName evidence="3">FAD linked oxidase N-terminal domain-containing protein</fullName>
    </recommendedName>
</protein>
<dbReference type="AlphaFoldDB" id="A0A4Z1H8M2"/>
<proteinExistence type="predicted"/>
<dbReference type="InterPro" id="IPR016169">
    <property type="entry name" value="FAD-bd_PCMH_sub2"/>
</dbReference>
<evidence type="ECO:0008006" key="3">
    <source>
        <dbReference type="Google" id="ProtNLM"/>
    </source>
</evidence>
<keyword evidence="2" id="KW-1185">Reference proteome</keyword>
<evidence type="ECO:0000313" key="2">
    <source>
        <dbReference type="Proteomes" id="UP000297814"/>
    </source>
</evidence>
<comment type="caution">
    <text evidence="1">The sequence shown here is derived from an EMBL/GenBank/DDBJ whole genome shotgun (WGS) entry which is preliminary data.</text>
</comment>
<dbReference type="GO" id="GO:0050660">
    <property type="term" value="F:flavin adenine dinucleotide binding"/>
    <property type="evidence" value="ECO:0007669"/>
    <property type="project" value="InterPro"/>
</dbReference>
<dbReference type="Gene3D" id="3.30.465.10">
    <property type="match status" value="1"/>
</dbReference>